<sequence>MSLALLCLGLFVGCNATTSPSATRVTPAPPAFKALVEGIAQSGEIGSGAEELKNEFDKLKQSDASKAESLQADFDALLNADGNPAKVKQLAGEFAKKL</sequence>
<protein>
    <submittedName>
        <fullName evidence="2">Uncharacterized protein</fullName>
    </submittedName>
</protein>
<dbReference type="AlphaFoldDB" id="A0A7C2P933"/>
<dbReference type="EMBL" id="DSOK01000110">
    <property type="protein sequence ID" value="HEN14516.1"/>
    <property type="molecule type" value="Genomic_DNA"/>
</dbReference>
<evidence type="ECO:0000313" key="2">
    <source>
        <dbReference type="EMBL" id="HEN14516.1"/>
    </source>
</evidence>
<reference evidence="2" key="1">
    <citation type="journal article" date="2020" name="mSystems">
        <title>Genome- and Community-Level Interaction Insights into Carbon Utilization and Element Cycling Functions of Hydrothermarchaeota in Hydrothermal Sediment.</title>
        <authorList>
            <person name="Zhou Z."/>
            <person name="Liu Y."/>
            <person name="Xu W."/>
            <person name="Pan J."/>
            <person name="Luo Z.H."/>
            <person name="Li M."/>
        </authorList>
    </citation>
    <scope>NUCLEOTIDE SEQUENCE [LARGE SCALE GENOMIC DNA]</scope>
    <source>
        <strain evidence="2">SpSt-339</strain>
    </source>
</reference>
<proteinExistence type="predicted"/>
<comment type="caution">
    <text evidence="2">The sequence shown here is derived from an EMBL/GenBank/DDBJ whole genome shotgun (WGS) entry which is preliminary data.</text>
</comment>
<keyword evidence="1" id="KW-0732">Signal</keyword>
<organism evidence="2">
    <name type="scientific">Schlesneria paludicola</name>
    <dbReference type="NCBI Taxonomy" id="360056"/>
    <lineage>
        <taxon>Bacteria</taxon>
        <taxon>Pseudomonadati</taxon>
        <taxon>Planctomycetota</taxon>
        <taxon>Planctomycetia</taxon>
        <taxon>Planctomycetales</taxon>
        <taxon>Planctomycetaceae</taxon>
        <taxon>Schlesneria</taxon>
    </lineage>
</organism>
<feature type="chain" id="PRO_5028287832" evidence="1">
    <location>
        <begin position="17"/>
        <end position="98"/>
    </location>
</feature>
<accession>A0A7C2P933</accession>
<name>A0A7C2P933_9PLAN</name>
<evidence type="ECO:0000256" key="1">
    <source>
        <dbReference type="SAM" id="SignalP"/>
    </source>
</evidence>
<gene>
    <name evidence="2" type="ORF">ENQ76_03480</name>
</gene>
<feature type="signal peptide" evidence="1">
    <location>
        <begin position="1"/>
        <end position="16"/>
    </location>
</feature>